<evidence type="ECO:0000256" key="1">
    <source>
        <dbReference type="SAM" id="MobiDB-lite"/>
    </source>
</evidence>
<name>A0ABQ9DP56_9PASS</name>
<accession>A0ABQ9DP56</accession>
<protein>
    <submittedName>
        <fullName evidence="2">Uncharacterized protein</fullName>
    </submittedName>
</protein>
<gene>
    <name evidence="2" type="ORF">WISP_22627</name>
</gene>
<organism evidence="2 3">
    <name type="scientific">Willisornis vidua</name>
    <name type="common">Xingu scale-backed antbird</name>
    <dbReference type="NCBI Taxonomy" id="1566151"/>
    <lineage>
        <taxon>Eukaryota</taxon>
        <taxon>Metazoa</taxon>
        <taxon>Chordata</taxon>
        <taxon>Craniata</taxon>
        <taxon>Vertebrata</taxon>
        <taxon>Euteleostomi</taxon>
        <taxon>Archelosauria</taxon>
        <taxon>Archosauria</taxon>
        <taxon>Dinosauria</taxon>
        <taxon>Saurischia</taxon>
        <taxon>Theropoda</taxon>
        <taxon>Coelurosauria</taxon>
        <taxon>Aves</taxon>
        <taxon>Neognathae</taxon>
        <taxon>Neoaves</taxon>
        <taxon>Telluraves</taxon>
        <taxon>Australaves</taxon>
        <taxon>Passeriformes</taxon>
        <taxon>Thamnophilidae</taxon>
        <taxon>Willisornis</taxon>
    </lineage>
</organism>
<evidence type="ECO:0000313" key="3">
    <source>
        <dbReference type="Proteomes" id="UP001145742"/>
    </source>
</evidence>
<keyword evidence="3" id="KW-1185">Reference proteome</keyword>
<comment type="caution">
    <text evidence="2">The sequence shown here is derived from an EMBL/GenBank/DDBJ whole genome shotgun (WGS) entry which is preliminary data.</text>
</comment>
<feature type="compositionally biased region" description="Basic and acidic residues" evidence="1">
    <location>
        <begin position="246"/>
        <end position="258"/>
    </location>
</feature>
<dbReference type="EMBL" id="WHWB01032455">
    <property type="protein sequence ID" value="KAJ7425648.1"/>
    <property type="molecule type" value="Genomic_DNA"/>
</dbReference>
<feature type="region of interest" description="Disordered" evidence="1">
    <location>
        <begin position="240"/>
        <end position="265"/>
    </location>
</feature>
<feature type="compositionally biased region" description="Basic and acidic residues" evidence="1">
    <location>
        <begin position="136"/>
        <end position="148"/>
    </location>
</feature>
<reference evidence="2" key="1">
    <citation type="submission" date="2019-10" db="EMBL/GenBank/DDBJ databases">
        <authorList>
            <person name="Soares A.E.R."/>
            <person name="Aleixo A."/>
            <person name="Schneider P."/>
            <person name="Miyaki C.Y."/>
            <person name="Schneider M.P."/>
            <person name="Mello C."/>
            <person name="Vasconcelos A.T.R."/>
        </authorList>
    </citation>
    <scope>NUCLEOTIDE SEQUENCE</scope>
    <source>
        <tissue evidence="2">Muscle</tissue>
    </source>
</reference>
<feature type="region of interest" description="Disordered" evidence="1">
    <location>
        <begin position="95"/>
        <end position="117"/>
    </location>
</feature>
<proteinExistence type="predicted"/>
<sequence length="294" mass="33168">MQRSTCSLWRTLTLEQVDAQKKTVTPWEDCTAPGSCQGLSLTHEERCPCWNRFSWRKGIGNEEVSLYVKHSQENMEADLIGMVLRVDRSTSYRNLPASERSGYPHHGLPRRNGSRNSQFHIFSGEKKIRKRRDEAIGECPKEDKEMGKGLEGQGVRTEGPGVVQPGEEEAQGLSHHFLQLSERRQLQFCILYPITIRAGEMKGCTISKIMETSVSKSRRGKKLEITLSCQWPSLKGTKLYLSTSTPDHKGPDREESDHNPSVSPEEQSIFFLTLDVTMPADSSLHYGESGDISQ</sequence>
<dbReference type="Proteomes" id="UP001145742">
    <property type="component" value="Unassembled WGS sequence"/>
</dbReference>
<evidence type="ECO:0000313" key="2">
    <source>
        <dbReference type="EMBL" id="KAJ7425648.1"/>
    </source>
</evidence>
<feature type="region of interest" description="Disordered" evidence="1">
    <location>
        <begin position="136"/>
        <end position="170"/>
    </location>
</feature>